<dbReference type="EC" id="2.7.11.1" evidence="3"/>
<dbReference type="RefSeq" id="WP_209701121.1">
    <property type="nucleotide sequence ID" value="NZ_JAGGLM010000003.1"/>
</dbReference>
<dbReference type="GO" id="GO:0004674">
    <property type="term" value="F:protein serine/threonine kinase activity"/>
    <property type="evidence" value="ECO:0007669"/>
    <property type="project" value="UniProtKB-EC"/>
</dbReference>
<organism evidence="3 4">
    <name type="scientific">Clostridium algifaecis</name>
    <dbReference type="NCBI Taxonomy" id="1472040"/>
    <lineage>
        <taxon>Bacteria</taxon>
        <taxon>Bacillati</taxon>
        <taxon>Bacillota</taxon>
        <taxon>Clostridia</taxon>
        <taxon>Eubacteriales</taxon>
        <taxon>Clostridiaceae</taxon>
        <taxon>Clostridium</taxon>
    </lineage>
</organism>
<accession>A0ABS4KQ66</accession>
<dbReference type="PANTHER" id="PTHR35526">
    <property type="entry name" value="ANTI-SIGMA-F FACTOR RSBW-RELATED"/>
    <property type="match status" value="1"/>
</dbReference>
<dbReference type="EMBL" id="JAGGLM010000003">
    <property type="protein sequence ID" value="MBP2032193.1"/>
    <property type="molecule type" value="Genomic_DNA"/>
</dbReference>
<dbReference type="PANTHER" id="PTHR35526:SF3">
    <property type="entry name" value="ANTI-SIGMA-F FACTOR RSBW"/>
    <property type="match status" value="1"/>
</dbReference>
<reference evidence="3 4" key="1">
    <citation type="submission" date="2021-03" db="EMBL/GenBank/DDBJ databases">
        <title>Genomic Encyclopedia of Type Strains, Phase IV (KMG-IV): sequencing the most valuable type-strain genomes for metagenomic binning, comparative biology and taxonomic classification.</title>
        <authorList>
            <person name="Goeker M."/>
        </authorList>
    </citation>
    <scope>NUCLEOTIDE SEQUENCE [LARGE SCALE GENOMIC DNA]</scope>
    <source>
        <strain evidence="3 4">DSM 28783</strain>
    </source>
</reference>
<dbReference type="Gene3D" id="3.30.565.10">
    <property type="entry name" value="Histidine kinase-like ATPase, C-terminal domain"/>
    <property type="match status" value="1"/>
</dbReference>
<evidence type="ECO:0000313" key="4">
    <source>
        <dbReference type="Proteomes" id="UP001519307"/>
    </source>
</evidence>
<dbReference type="Pfam" id="PF13581">
    <property type="entry name" value="HATPase_c_2"/>
    <property type="match status" value="1"/>
</dbReference>
<keyword evidence="3" id="KW-0808">Transferase</keyword>
<keyword evidence="3" id="KW-0418">Kinase</keyword>
<evidence type="ECO:0000256" key="1">
    <source>
        <dbReference type="ARBA" id="ARBA00022527"/>
    </source>
</evidence>
<dbReference type="SUPFAM" id="SSF55874">
    <property type="entry name" value="ATPase domain of HSP90 chaperone/DNA topoisomerase II/histidine kinase"/>
    <property type="match status" value="1"/>
</dbReference>
<proteinExistence type="predicted"/>
<comment type="caution">
    <text evidence="3">The sequence shown here is derived from an EMBL/GenBank/DDBJ whole genome shotgun (WGS) entry which is preliminary data.</text>
</comment>
<dbReference type="Proteomes" id="UP001519307">
    <property type="component" value="Unassembled WGS sequence"/>
</dbReference>
<dbReference type="InterPro" id="IPR050267">
    <property type="entry name" value="Anti-sigma-factor_SerPK"/>
</dbReference>
<evidence type="ECO:0000313" key="3">
    <source>
        <dbReference type="EMBL" id="MBP2032193.1"/>
    </source>
</evidence>
<dbReference type="CDD" id="cd16936">
    <property type="entry name" value="HATPase_RsbW-like"/>
    <property type="match status" value="1"/>
</dbReference>
<evidence type="ECO:0000259" key="2">
    <source>
        <dbReference type="Pfam" id="PF13581"/>
    </source>
</evidence>
<gene>
    <name evidence="3" type="ORF">J2Z42_000858</name>
</gene>
<feature type="domain" description="Histidine kinase/HSP90-like ATPase" evidence="2">
    <location>
        <begin position="33"/>
        <end position="118"/>
    </location>
</feature>
<dbReference type="InterPro" id="IPR003594">
    <property type="entry name" value="HATPase_dom"/>
</dbReference>
<name>A0ABS4KQ66_9CLOT</name>
<keyword evidence="1" id="KW-0723">Serine/threonine-protein kinase</keyword>
<protein>
    <submittedName>
        <fullName evidence="3">Serine/threonine-protein kinase RsbW</fullName>
        <ecNumber evidence="3">2.7.11.1</ecNumber>
    </submittedName>
</protein>
<keyword evidence="4" id="KW-1185">Reference proteome</keyword>
<sequence length="127" mass="14590">MKNKEFILYGLSKYKQTIDEIITELNAANNDFDIRLILTEALTNAFKHGNKMNVNKPIYLKYYYDGSNVKFEIKDCGTGLKNVKINEELNDKNILKNEGRGLFLIKNLSDNVKLKQNTLIIQKSLAS</sequence>
<dbReference type="InterPro" id="IPR036890">
    <property type="entry name" value="HATPase_C_sf"/>
</dbReference>